<proteinExistence type="predicted"/>
<dbReference type="Pfam" id="PF05079">
    <property type="entry name" value="DUF680"/>
    <property type="match status" value="1"/>
</dbReference>
<dbReference type="InterPro" id="IPR007771">
    <property type="entry name" value="DUF680"/>
</dbReference>
<protein>
    <recommendedName>
        <fullName evidence="5">DUF680 domain-containing protein</fullName>
    </recommendedName>
</protein>
<keyword evidence="2" id="KW-0732">Signal</keyword>
<accession>A0A0K2VXA2</accession>
<feature type="compositionally biased region" description="Polar residues" evidence="1">
    <location>
        <begin position="61"/>
        <end position="70"/>
    </location>
</feature>
<name>A0A0K2VXA2_MESPL</name>
<sequence length="87" mass="9008">MTRIALTTAAMLLAMGSAFAGSDHGGSSHYDPNDANRPTVGVDSNVTASIRKHEAAKPANVDTSMTTGSANGKAWPWPDPAPDIWGN</sequence>
<organism evidence="3 4">
    <name type="scientific">Mesorhizobium plurifarium</name>
    <dbReference type="NCBI Taxonomy" id="69974"/>
    <lineage>
        <taxon>Bacteria</taxon>
        <taxon>Pseudomonadati</taxon>
        <taxon>Pseudomonadota</taxon>
        <taxon>Alphaproteobacteria</taxon>
        <taxon>Hyphomicrobiales</taxon>
        <taxon>Phyllobacteriaceae</taxon>
        <taxon>Mesorhizobium</taxon>
    </lineage>
</organism>
<dbReference type="EMBL" id="CCND01000012">
    <property type="protein sequence ID" value="CDX56426.1"/>
    <property type="molecule type" value="Genomic_DNA"/>
</dbReference>
<evidence type="ECO:0000313" key="4">
    <source>
        <dbReference type="Proteomes" id="UP000182888"/>
    </source>
</evidence>
<feature type="chain" id="PRO_5005489857" description="DUF680 domain-containing protein" evidence="2">
    <location>
        <begin position="21"/>
        <end position="87"/>
    </location>
</feature>
<evidence type="ECO:0000313" key="3">
    <source>
        <dbReference type="EMBL" id="CDX56426.1"/>
    </source>
</evidence>
<reference evidence="4" key="1">
    <citation type="submission" date="2014-08" db="EMBL/GenBank/DDBJ databases">
        <authorList>
            <person name="Edwards T."/>
        </authorList>
    </citation>
    <scope>NUCLEOTIDE SEQUENCE [LARGE SCALE GENOMIC DNA]</scope>
</reference>
<gene>
    <name evidence="3" type="ORF">MPL1032_20539</name>
</gene>
<evidence type="ECO:0000256" key="2">
    <source>
        <dbReference type="SAM" id="SignalP"/>
    </source>
</evidence>
<dbReference type="Proteomes" id="UP000182888">
    <property type="component" value="Unassembled WGS sequence"/>
</dbReference>
<evidence type="ECO:0000256" key="1">
    <source>
        <dbReference type="SAM" id="MobiDB-lite"/>
    </source>
</evidence>
<feature type="signal peptide" evidence="2">
    <location>
        <begin position="1"/>
        <end position="20"/>
    </location>
</feature>
<feature type="region of interest" description="Disordered" evidence="1">
    <location>
        <begin position="22"/>
        <end position="87"/>
    </location>
</feature>
<dbReference type="AlphaFoldDB" id="A0A0K2VXA2"/>
<evidence type="ECO:0008006" key="5">
    <source>
        <dbReference type="Google" id="ProtNLM"/>
    </source>
</evidence>